<gene>
    <name evidence="1" type="ORF">ACCO45_003971</name>
</gene>
<sequence length="341" mass="36481">MWAPQVVTSTSIRACWSARARSLGLCTRRILVVGLKPRASTGCRSGAPGLAVQAQVSCGLDTGSHRPRCFGGPTGCPLAGPCLRRVQGSGPYRLQVSDLRRRLTDRASEVSAQPDQTQGFVHARQELPDSQLLDSGYRFLILLPPPTGGADQAGRLAGAAQRSAPGLGTFCLPRRPSALHCAYQPPLPLPKLGRTNSSPPPSPVLRPARARALFGAPCLSQRNPRHSCCIVSCRVRAAPAIPLPGFGGRVPVLNSRHGSWRTQRSKPSIAPARLWLIPALQELGSRPHRAVETRAPMASYGLAGGTARQVNCLQQAAGEDIHARKWTRHETCQLLPDDACT</sequence>
<evidence type="ECO:0000313" key="2">
    <source>
        <dbReference type="Proteomes" id="UP001638806"/>
    </source>
</evidence>
<dbReference type="EMBL" id="JBGNUJ010000003">
    <property type="protein sequence ID" value="KAL3962448.1"/>
    <property type="molecule type" value="Genomic_DNA"/>
</dbReference>
<name>A0ACC4E2J6_PURLI</name>
<organism evidence="1 2">
    <name type="scientific">Purpureocillium lilacinum</name>
    <name type="common">Paecilomyces lilacinus</name>
    <dbReference type="NCBI Taxonomy" id="33203"/>
    <lineage>
        <taxon>Eukaryota</taxon>
        <taxon>Fungi</taxon>
        <taxon>Dikarya</taxon>
        <taxon>Ascomycota</taxon>
        <taxon>Pezizomycotina</taxon>
        <taxon>Sordariomycetes</taxon>
        <taxon>Hypocreomycetidae</taxon>
        <taxon>Hypocreales</taxon>
        <taxon>Ophiocordycipitaceae</taxon>
        <taxon>Purpureocillium</taxon>
    </lineage>
</organism>
<proteinExistence type="predicted"/>
<dbReference type="Proteomes" id="UP001638806">
    <property type="component" value="Unassembled WGS sequence"/>
</dbReference>
<keyword evidence="2" id="KW-1185">Reference proteome</keyword>
<accession>A0ACC4E2J6</accession>
<reference evidence="1" key="1">
    <citation type="submission" date="2024-12" db="EMBL/GenBank/DDBJ databases">
        <title>Comparative genomics and development of molecular markers within Purpureocillium lilacinum and among Purpureocillium species.</title>
        <authorList>
            <person name="Yeh Z.-Y."/>
            <person name="Ni N.-T."/>
            <person name="Lo P.-H."/>
            <person name="Mushyakhwo K."/>
            <person name="Lin C.-F."/>
            <person name="Nai Y.-S."/>
        </authorList>
    </citation>
    <scope>NUCLEOTIDE SEQUENCE</scope>
    <source>
        <strain evidence="1">NCHU-NPUST-175</strain>
    </source>
</reference>
<protein>
    <submittedName>
        <fullName evidence="1">Uncharacterized protein</fullName>
    </submittedName>
</protein>
<comment type="caution">
    <text evidence="1">The sequence shown here is derived from an EMBL/GenBank/DDBJ whole genome shotgun (WGS) entry which is preliminary data.</text>
</comment>
<evidence type="ECO:0000313" key="1">
    <source>
        <dbReference type="EMBL" id="KAL3962448.1"/>
    </source>
</evidence>